<comment type="caution">
    <text evidence="1">The sequence shown here is derived from an EMBL/GenBank/DDBJ whole genome shotgun (WGS) entry which is preliminary data.</text>
</comment>
<dbReference type="AlphaFoldDB" id="X1ELT0"/>
<dbReference type="EMBL" id="BART01030610">
    <property type="protein sequence ID" value="GAH18069.1"/>
    <property type="molecule type" value="Genomic_DNA"/>
</dbReference>
<gene>
    <name evidence="1" type="ORF">S01H4_53389</name>
</gene>
<name>X1ELT0_9ZZZZ</name>
<organism evidence="1">
    <name type="scientific">marine sediment metagenome</name>
    <dbReference type="NCBI Taxonomy" id="412755"/>
    <lineage>
        <taxon>unclassified sequences</taxon>
        <taxon>metagenomes</taxon>
        <taxon>ecological metagenomes</taxon>
    </lineage>
</organism>
<protein>
    <submittedName>
        <fullName evidence="1">Uncharacterized protein</fullName>
    </submittedName>
</protein>
<evidence type="ECO:0000313" key="1">
    <source>
        <dbReference type="EMBL" id="GAH18069.1"/>
    </source>
</evidence>
<reference evidence="1" key="1">
    <citation type="journal article" date="2014" name="Front. Microbiol.">
        <title>High frequency of phylogenetically diverse reductive dehalogenase-homologous genes in deep subseafloor sedimentary metagenomes.</title>
        <authorList>
            <person name="Kawai M."/>
            <person name="Futagami T."/>
            <person name="Toyoda A."/>
            <person name="Takaki Y."/>
            <person name="Nishi S."/>
            <person name="Hori S."/>
            <person name="Arai W."/>
            <person name="Tsubouchi T."/>
            <person name="Morono Y."/>
            <person name="Uchiyama I."/>
            <person name="Ito T."/>
            <person name="Fujiyama A."/>
            <person name="Inagaki F."/>
            <person name="Takami H."/>
        </authorList>
    </citation>
    <scope>NUCLEOTIDE SEQUENCE</scope>
    <source>
        <strain evidence="1">Expedition CK06-06</strain>
    </source>
</reference>
<proteinExistence type="predicted"/>
<sequence>MDMSQYNTGKKTALDKVKEDLARVKRHNAYVDKHWEVMNEIRWHLKVGEYEQAHEMFNELPEQDKIGLDLAPSKGGMLKTWARSIAIKGVDTATGWDWWSGRLSKKTE</sequence>
<accession>X1ELT0</accession>